<protein>
    <submittedName>
        <fullName evidence="1">Uncharacterized protein</fullName>
    </submittedName>
</protein>
<comment type="caution">
    <text evidence="1">The sequence shown here is derived from an EMBL/GenBank/DDBJ whole genome shotgun (WGS) entry which is preliminary data.</text>
</comment>
<dbReference type="AlphaFoldDB" id="A0A2M6UII1"/>
<reference evidence="1 2" key="1">
    <citation type="submission" date="2015-06" db="EMBL/GenBank/DDBJ databases">
        <title>Comparative genome analysis of nirS-carrying Bradyrhizobium sp. strains.</title>
        <authorList>
            <person name="Ishii S."/>
            <person name="Jang J."/>
            <person name="Nishizawa T."/>
            <person name="Senoo K."/>
        </authorList>
    </citation>
    <scope>NUCLEOTIDE SEQUENCE [LARGE SCALE GENOMIC DNA]</scope>
    <source>
        <strain evidence="1 2">TSA1</strain>
    </source>
</reference>
<sequence>MSLEALNGLITEELQTVAALNQRDAFRRDALEFDGSNFGAVLLALALLLRLFVIVELTTEAVDRSVKQVDGRPEQIVKVRLEPSITQRRDQSIEDVSDGTGDALALGKRPWIGLVVEGVVAEELQFGKNVFGRRCGVRRFDVVVIGHGGDPLPDRPRPSRPSW</sequence>
<keyword evidence="2" id="KW-1185">Reference proteome</keyword>
<dbReference type="Proteomes" id="UP000228930">
    <property type="component" value="Unassembled WGS sequence"/>
</dbReference>
<accession>A0A2M6UII1</accession>
<organism evidence="1 2">
    <name type="scientific">Bradyrhizobium nitroreducens</name>
    <dbReference type="NCBI Taxonomy" id="709803"/>
    <lineage>
        <taxon>Bacteria</taxon>
        <taxon>Pseudomonadati</taxon>
        <taxon>Pseudomonadota</taxon>
        <taxon>Alphaproteobacteria</taxon>
        <taxon>Hyphomicrobiales</taxon>
        <taxon>Nitrobacteraceae</taxon>
        <taxon>Bradyrhizobium</taxon>
    </lineage>
</organism>
<evidence type="ECO:0000313" key="2">
    <source>
        <dbReference type="Proteomes" id="UP000228930"/>
    </source>
</evidence>
<name>A0A2M6UII1_9BRAD</name>
<dbReference type="EMBL" id="LFJC01000003">
    <property type="protein sequence ID" value="PIT04413.1"/>
    <property type="molecule type" value="Genomic_DNA"/>
</dbReference>
<evidence type="ECO:0000313" key="1">
    <source>
        <dbReference type="EMBL" id="PIT04413.1"/>
    </source>
</evidence>
<gene>
    <name evidence="1" type="ORF">TSA1_29380</name>
</gene>
<proteinExistence type="predicted"/>